<dbReference type="PANTHER" id="PTHR33459">
    <property type="entry name" value="DD-GDCA PROTEIN"/>
    <property type="match status" value="1"/>
</dbReference>
<evidence type="ECO:0000313" key="3">
    <source>
        <dbReference type="Proteomes" id="UP001149090"/>
    </source>
</evidence>
<dbReference type="AlphaFoldDB" id="A0A9Q0LI54"/>
<dbReference type="OMA" id="INKYSCT"/>
<dbReference type="EMBL" id="JAPDFW010000084">
    <property type="protein sequence ID" value="KAJ5071888.1"/>
    <property type="molecule type" value="Genomic_DNA"/>
</dbReference>
<reference evidence="2" key="1">
    <citation type="submission" date="2022-10" db="EMBL/GenBank/DDBJ databases">
        <title>Novel sulphate-reducing endosymbionts in the free-living metamonad Anaeramoeba.</title>
        <authorList>
            <person name="Jerlstrom-Hultqvist J."/>
            <person name="Cepicka I."/>
            <person name="Gallot-Lavallee L."/>
            <person name="Salas-Leiva D."/>
            <person name="Curtis B.A."/>
            <person name="Zahonova K."/>
            <person name="Pipaliya S."/>
            <person name="Dacks J."/>
            <person name="Roger A.J."/>
        </authorList>
    </citation>
    <scope>NUCLEOTIDE SEQUENCE</scope>
    <source>
        <strain evidence="2">BMAN</strain>
    </source>
</reference>
<comment type="caution">
    <text evidence="2">The sequence shown here is derived from an EMBL/GenBank/DDBJ whole genome shotgun (WGS) entry which is preliminary data.</text>
</comment>
<dbReference type="PANTHER" id="PTHR33459:SF7">
    <property type="entry name" value="DD-GDCA PROTEIN"/>
    <property type="match status" value="1"/>
</dbReference>
<organism evidence="2 3">
    <name type="scientific">Anaeramoeba ignava</name>
    <name type="common">Anaerobic marine amoeba</name>
    <dbReference type="NCBI Taxonomy" id="1746090"/>
    <lineage>
        <taxon>Eukaryota</taxon>
        <taxon>Metamonada</taxon>
        <taxon>Anaeramoebidae</taxon>
        <taxon>Anaeramoeba</taxon>
    </lineage>
</organism>
<protein>
    <submittedName>
        <fullName evidence="2">Dd-gdca protein</fullName>
    </submittedName>
</protein>
<evidence type="ECO:0000256" key="1">
    <source>
        <dbReference type="SAM" id="SignalP"/>
    </source>
</evidence>
<feature type="signal peptide" evidence="1">
    <location>
        <begin position="1"/>
        <end position="24"/>
    </location>
</feature>
<sequence length="635" mass="70357">MKNISTFVLFVFVVFFEIVFLINAKDTEPNCNPKVWRKLNEACDETQECYPFLGCYGGICQEPNYGEACYNDSDCSTGFCEQYSMTCLNQVEYVDDQCVTDEQCTSGSCSQITMTCTGIGALKPCNTSEPGSCTMGYYCSNTTGVCEVSANLGENCWNQTNNSKPEERDFICMDFGVCNLNSSSDPESMFCVEPMSKQIGEVCSDPEACVAGSTCNNNICTANENSVCGDDSDCGWGSYCDCGSSTENRDTITGKCQPLFNMNCTTEVAEVLACVEEVHCHHESIFDQGGCAYKACQHQIDILECCLAHGFPNEFYPENRDVCEWCEAIPPAEIYHACDESAGIYCATNLFCFNNMCIRSNYGAKCTDTTGCTSLNCADETGKCDSAFRYPNDPCTEDWQCYEASSCVNGRCRAPGYWESCDYWGFCDVGYYCDFTDEVCQNASFIGESCKDKYLQSIVHVDACSNFTICDLVRDECVLPNSLGFNETCGSTDSCEIGLACVNNTCQEQVGCFDNKDCANGYICSCSVDTSYPGACIPYQNMSCQQEFMDFVSCASSYNCFMGDFFTQGNCPFDMCREQATKYQCCSADGYELEYFLAAQVYCNAPSPSFSVRSSQFNVFVVLICLEFLLFHFFF</sequence>
<feature type="chain" id="PRO_5040270202" evidence="1">
    <location>
        <begin position="25"/>
        <end position="635"/>
    </location>
</feature>
<name>A0A9Q0LI54_ANAIG</name>
<accession>A0A9Q0LI54</accession>
<proteinExistence type="predicted"/>
<gene>
    <name evidence="2" type="ORF">M0811_09787</name>
</gene>
<keyword evidence="3" id="KW-1185">Reference proteome</keyword>
<keyword evidence="1" id="KW-0732">Signal</keyword>
<dbReference type="OrthoDB" id="4405280at2759"/>
<dbReference type="InterPro" id="IPR052326">
    <property type="entry name" value="Diff-Dev_Assoc_Protein"/>
</dbReference>
<dbReference type="Proteomes" id="UP001149090">
    <property type="component" value="Unassembled WGS sequence"/>
</dbReference>
<evidence type="ECO:0000313" key="2">
    <source>
        <dbReference type="EMBL" id="KAJ5071888.1"/>
    </source>
</evidence>